<dbReference type="PRINTS" id="PR00111">
    <property type="entry name" value="ABHYDROLASE"/>
</dbReference>
<sequence length="275" mass="27549">MTRSPRASSVQEPSPSGPIRPPGPAHSVSGTVGPVDASGLHVADRGAGPVVLLLHGNGEDGASLAPVAADLARDHRVLSPDARGHGRSPRGSGPLTIARMADDAAAVLAAAPAGAGARSGGGAGAADVVGYSDGGNVGLVLALRHPGAVRSLVVYGANVDPGGLTPRTRAEVTATWLGQRARGLVDPAARARAEVTDLMVRQPRIPLRALARVRVPVLVAAGEHDVVRRAHTEAIAAALPAGECVIVPGADHGLPMSDPAAFVRLVRGFLAAHGS</sequence>
<dbReference type="OrthoDB" id="4481859at2"/>
<dbReference type="PANTHER" id="PTHR43798:SF5">
    <property type="entry name" value="MONOACYLGLYCEROL LIPASE ABHD6"/>
    <property type="match status" value="1"/>
</dbReference>
<dbReference type="GO" id="GO:0047372">
    <property type="term" value="F:monoacylglycerol lipase activity"/>
    <property type="evidence" value="ECO:0007669"/>
    <property type="project" value="TreeGrafter"/>
</dbReference>
<accession>A0A7Z8K0R2</accession>
<organism evidence="3 4">
    <name type="scientific">Cellulomonas hominis</name>
    <dbReference type="NCBI Taxonomy" id="156981"/>
    <lineage>
        <taxon>Bacteria</taxon>
        <taxon>Bacillati</taxon>
        <taxon>Actinomycetota</taxon>
        <taxon>Actinomycetes</taxon>
        <taxon>Micrococcales</taxon>
        <taxon>Cellulomonadaceae</taxon>
        <taxon>Cellulomonas</taxon>
    </lineage>
</organism>
<dbReference type="PANTHER" id="PTHR43798">
    <property type="entry name" value="MONOACYLGLYCEROL LIPASE"/>
    <property type="match status" value="1"/>
</dbReference>
<dbReference type="InterPro" id="IPR050266">
    <property type="entry name" value="AB_hydrolase_sf"/>
</dbReference>
<protein>
    <submittedName>
        <fullName evidence="3">Alpha/beta fold hydrolase</fullName>
    </submittedName>
</protein>
<dbReference type="Gene3D" id="3.40.50.1820">
    <property type="entry name" value="alpha/beta hydrolase"/>
    <property type="match status" value="1"/>
</dbReference>
<evidence type="ECO:0000313" key="3">
    <source>
        <dbReference type="EMBL" id="TKR23588.1"/>
    </source>
</evidence>
<feature type="domain" description="AB hydrolase-1" evidence="2">
    <location>
        <begin position="51"/>
        <end position="264"/>
    </location>
</feature>
<dbReference type="InterPro" id="IPR000073">
    <property type="entry name" value="AB_hydrolase_1"/>
</dbReference>
<keyword evidence="3" id="KW-0378">Hydrolase</keyword>
<reference evidence="3 4" key="1">
    <citation type="submission" date="2019-05" db="EMBL/GenBank/DDBJ databases">
        <title>Genome sequence of Cellulomonas hominis strain CS1.</title>
        <authorList>
            <person name="Belmont J."/>
            <person name="Maclea K.S."/>
        </authorList>
    </citation>
    <scope>NUCLEOTIDE SEQUENCE [LARGE SCALE GENOMIC DNA]</scope>
    <source>
        <strain evidence="3 4">CS1</strain>
    </source>
</reference>
<dbReference type="EMBL" id="SZYE01000073">
    <property type="protein sequence ID" value="TKR23588.1"/>
    <property type="molecule type" value="Genomic_DNA"/>
</dbReference>
<name>A0A7Z8K0R2_9CELL</name>
<evidence type="ECO:0000259" key="2">
    <source>
        <dbReference type="Pfam" id="PF12697"/>
    </source>
</evidence>
<dbReference type="GO" id="GO:0016020">
    <property type="term" value="C:membrane"/>
    <property type="evidence" value="ECO:0007669"/>
    <property type="project" value="TreeGrafter"/>
</dbReference>
<dbReference type="Proteomes" id="UP000308121">
    <property type="component" value="Unassembled WGS sequence"/>
</dbReference>
<feature type="region of interest" description="Disordered" evidence="1">
    <location>
        <begin position="1"/>
        <end position="40"/>
    </location>
</feature>
<feature type="compositionally biased region" description="Polar residues" evidence="1">
    <location>
        <begin position="1"/>
        <end position="12"/>
    </location>
</feature>
<gene>
    <name evidence="3" type="ORF">FA014_10395</name>
</gene>
<dbReference type="Pfam" id="PF12697">
    <property type="entry name" value="Abhydrolase_6"/>
    <property type="match status" value="1"/>
</dbReference>
<dbReference type="AlphaFoldDB" id="A0A7Z8K0R2"/>
<comment type="caution">
    <text evidence="3">The sequence shown here is derived from an EMBL/GenBank/DDBJ whole genome shotgun (WGS) entry which is preliminary data.</text>
</comment>
<dbReference type="InterPro" id="IPR029058">
    <property type="entry name" value="AB_hydrolase_fold"/>
</dbReference>
<proteinExistence type="predicted"/>
<feature type="compositionally biased region" description="Pro residues" evidence="1">
    <location>
        <begin position="15"/>
        <end position="24"/>
    </location>
</feature>
<dbReference type="SUPFAM" id="SSF53474">
    <property type="entry name" value="alpha/beta-Hydrolases"/>
    <property type="match status" value="1"/>
</dbReference>
<dbReference type="GO" id="GO:0046464">
    <property type="term" value="P:acylglycerol catabolic process"/>
    <property type="evidence" value="ECO:0007669"/>
    <property type="project" value="TreeGrafter"/>
</dbReference>
<evidence type="ECO:0000256" key="1">
    <source>
        <dbReference type="SAM" id="MobiDB-lite"/>
    </source>
</evidence>
<evidence type="ECO:0000313" key="4">
    <source>
        <dbReference type="Proteomes" id="UP000308121"/>
    </source>
</evidence>